<dbReference type="NCBIfam" id="NF005502">
    <property type="entry name" value="PRK07117.1"/>
    <property type="match status" value="1"/>
</dbReference>
<dbReference type="Pfam" id="PF00550">
    <property type="entry name" value="PP-binding"/>
    <property type="match status" value="1"/>
</dbReference>
<dbReference type="STRING" id="1903179.BI347_14855"/>
<dbReference type="InterPro" id="IPR036736">
    <property type="entry name" value="ACP-like_sf"/>
</dbReference>
<dbReference type="PROSITE" id="PS50075">
    <property type="entry name" value="CARRIER"/>
    <property type="match status" value="1"/>
</dbReference>
<dbReference type="EMBL" id="MKCS01000001">
    <property type="protein sequence ID" value="OHX14645.1"/>
    <property type="molecule type" value="Genomic_DNA"/>
</dbReference>
<comment type="caution">
    <text evidence="2">The sequence shown here is derived from an EMBL/GenBank/DDBJ whole genome shotgun (WGS) entry which is preliminary data.</text>
</comment>
<feature type="domain" description="Carrier" evidence="1">
    <location>
        <begin position="1"/>
        <end position="79"/>
    </location>
</feature>
<dbReference type="Gene3D" id="1.10.1200.10">
    <property type="entry name" value="ACP-like"/>
    <property type="match status" value="1"/>
</dbReference>
<dbReference type="SUPFAM" id="SSF47336">
    <property type="entry name" value="ACP-like"/>
    <property type="match status" value="1"/>
</dbReference>
<protein>
    <submittedName>
        <fullName evidence="2">Acyl carrier protein</fullName>
    </submittedName>
</protein>
<reference evidence="2 3" key="1">
    <citation type="submission" date="2016-09" db="EMBL/GenBank/DDBJ databases">
        <title>Chromobacterium muskegensis sp. nov., an insecticidal bacterium isolated from Sphagnum bogs.</title>
        <authorList>
            <person name="Sparks M.E."/>
            <person name="Blackburn M.B."/>
            <person name="Gundersen-Rindal D.E."/>
            <person name="Mitchell A."/>
            <person name="Farrar R."/>
            <person name="Kuhar D."/>
        </authorList>
    </citation>
    <scope>NUCLEOTIDE SEQUENCE [LARGE SCALE GENOMIC DNA]</scope>
    <source>
        <strain evidence="2 3">37-2</strain>
    </source>
</reference>
<accession>A0A1S1X5B5</accession>
<dbReference type="RefSeq" id="WP_071116205.1">
    <property type="nucleotide sequence ID" value="NZ_MKCS01000001.1"/>
</dbReference>
<evidence type="ECO:0000259" key="1">
    <source>
        <dbReference type="PROSITE" id="PS50075"/>
    </source>
</evidence>
<evidence type="ECO:0000313" key="3">
    <source>
        <dbReference type="Proteomes" id="UP000180088"/>
    </source>
</evidence>
<dbReference type="AlphaFoldDB" id="A0A1S1X5B5"/>
<proteinExistence type="predicted"/>
<sequence length="82" mass="9118">MRQEDILQLIVEQTRAVLPNLERHAFQGSDRLADLGANSVDRAEIIMMVLDALSLKIPRVETFGPNNIGELADLLHAKLQLA</sequence>
<organism evidence="2 3">
    <name type="scientific">Chromobacterium sphagni</name>
    <dbReference type="NCBI Taxonomy" id="1903179"/>
    <lineage>
        <taxon>Bacteria</taxon>
        <taxon>Pseudomonadati</taxon>
        <taxon>Pseudomonadota</taxon>
        <taxon>Betaproteobacteria</taxon>
        <taxon>Neisseriales</taxon>
        <taxon>Chromobacteriaceae</taxon>
        <taxon>Chromobacterium</taxon>
    </lineage>
</organism>
<dbReference type="Proteomes" id="UP000180088">
    <property type="component" value="Unassembled WGS sequence"/>
</dbReference>
<name>A0A1S1X5B5_9NEIS</name>
<dbReference type="InterPro" id="IPR009081">
    <property type="entry name" value="PP-bd_ACP"/>
</dbReference>
<dbReference type="OrthoDB" id="487863at2"/>
<gene>
    <name evidence="2" type="ORF">BI347_14855</name>
</gene>
<evidence type="ECO:0000313" key="2">
    <source>
        <dbReference type="EMBL" id="OHX14645.1"/>
    </source>
</evidence>